<dbReference type="SUPFAM" id="SSF52518">
    <property type="entry name" value="Thiamin diphosphate-binding fold (THDP-binding)"/>
    <property type="match status" value="1"/>
</dbReference>
<keyword evidence="3" id="KW-1133">Transmembrane helix</keyword>
<name>A0A1V2H2A8_9PROT</name>
<reference evidence="5 6" key="1">
    <citation type="submission" date="2016-10" db="EMBL/GenBank/DDBJ databases">
        <title>Draft Genome sequence of Roseomonas sp. strain M3.</title>
        <authorList>
            <person name="Subhash Y."/>
            <person name="Lee S."/>
        </authorList>
    </citation>
    <scope>NUCLEOTIDE SEQUENCE [LARGE SCALE GENOMIC DNA]</scope>
    <source>
        <strain evidence="5 6">M3</strain>
    </source>
</reference>
<feature type="domain" description="Thiamine pyrophosphate enzyme TPP-binding" evidence="4">
    <location>
        <begin position="46"/>
        <end position="165"/>
    </location>
</feature>
<dbReference type="PANTHER" id="PTHR42818:SF1">
    <property type="entry name" value="SULFOPYRUVATE DECARBOXYLASE"/>
    <property type="match status" value="1"/>
</dbReference>
<keyword evidence="6" id="KW-1185">Reference proteome</keyword>
<dbReference type="GO" id="GO:0030976">
    <property type="term" value="F:thiamine pyrophosphate binding"/>
    <property type="evidence" value="ECO:0007669"/>
    <property type="project" value="InterPro"/>
</dbReference>
<evidence type="ECO:0000313" key="6">
    <source>
        <dbReference type="Proteomes" id="UP000188879"/>
    </source>
</evidence>
<keyword evidence="2" id="KW-0456">Lyase</keyword>
<dbReference type="Gene3D" id="3.40.50.970">
    <property type="match status" value="1"/>
</dbReference>
<feature type="transmembrane region" description="Helical" evidence="3">
    <location>
        <begin position="45"/>
        <end position="64"/>
    </location>
</feature>
<protein>
    <submittedName>
        <fullName evidence="5">Aldehyde dehydrogenase</fullName>
    </submittedName>
</protein>
<evidence type="ECO:0000313" key="5">
    <source>
        <dbReference type="EMBL" id="ONG53183.1"/>
    </source>
</evidence>
<evidence type="ECO:0000256" key="3">
    <source>
        <dbReference type="SAM" id="Phobius"/>
    </source>
</evidence>
<keyword evidence="1" id="KW-0210">Decarboxylase</keyword>
<organism evidence="5 6">
    <name type="scientific">Teichococcus deserti</name>
    <dbReference type="NCBI Taxonomy" id="1817963"/>
    <lineage>
        <taxon>Bacteria</taxon>
        <taxon>Pseudomonadati</taxon>
        <taxon>Pseudomonadota</taxon>
        <taxon>Alphaproteobacteria</taxon>
        <taxon>Acetobacterales</taxon>
        <taxon>Roseomonadaceae</taxon>
        <taxon>Roseomonas</taxon>
    </lineage>
</organism>
<sequence>MSSFQFERRAAVARLLGDRGDTVVISGLGSATYDLAAAGDTDRNFYLWGAMGGAAVMGLGLALARPDVPVLVLTGDGEMLMGMGSFSTIALQAPRNLTIAVLDNGLYGETGGQPSHTGAAHGAARTDLLAVARGCGIGDARHVTDEAALDALAARLRDGGDGPCVALIPVDPAEAERVLPLRDAVLMRGRTRVALGLEAGV</sequence>
<proteinExistence type="predicted"/>
<dbReference type="InterPro" id="IPR011766">
    <property type="entry name" value="TPP_enzyme_TPP-bd"/>
</dbReference>
<dbReference type="Proteomes" id="UP000188879">
    <property type="component" value="Unassembled WGS sequence"/>
</dbReference>
<dbReference type="PANTHER" id="PTHR42818">
    <property type="entry name" value="SULFOPYRUVATE DECARBOXYLASE SUBUNIT ALPHA"/>
    <property type="match status" value="1"/>
</dbReference>
<comment type="caution">
    <text evidence="5">The sequence shown here is derived from an EMBL/GenBank/DDBJ whole genome shotgun (WGS) entry which is preliminary data.</text>
</comment>
<dbReference type="AlphaFoldDB" id="A0A1V2H2A8"/>
<dbReference type="InterPro" id="IPR051818">
    <property type="entry name" value="TPP_dependent_decarboxylase"/>
</dbReference>
<dbReference type="InterPro" id="IPR029061">
    <property type="entry name" value="THDP-binding"/>
</dbReference>
<evidence type="ECO:0000259" key="4">
    <source>
        <dbReference type="Pfam" id="PF02775"/>
    </source>
</evidence>
<accession>A0A1V2H2A8</accession>
<dbReference type="Pfam" id="PF02775">
    <property type="entry name" value="TPP_enzyme_C"/>
    <property type="match status" value="1"/>
</dbReference>
<keyword evidence="3" id="KW-0812">Transmembrane</keyword>
<dbReference type="EMBL" id="MLCO01000110">
    <property type="protein sequence ID" value="ONG53183.1"/>
    <property type="molecule type" value="Genomic_DNA"/>
</dbReference>
<evidence type="ECO:0000256" key="2">
    <source>
        <dbReference type="ARBA" id="ARBA00023239"/>
    </source>
</evidence>
<evidence type="ECO:0000256" key="1">
    <source>
        <dbReference type="ARBA" id="ARBA00022793"/>
    </source>
</evidence>
<dbReference type="GO" id="GO:0044281">
    <property type="term" value="P:small molecule metabolic process"/>
    <property type="evidence" value="ECO:0007669"/>
    <property type="project" value="UniProtKB-ARBA"/>
</dbReference>
<gene>
    <name evidence="5" type="ORF">BKE38_13115</name>
</gene>
<dbReference type="GO" id="GO:0016831">
    <property type="term" value="F:carboxy-lyase activity"/>
    <property type="evidence" value="ECO:0007669"/>
    <property type="project" value="UniProtKB-KW"/>
</dbReference>
<keyword evidence="3" id="KW-0472">Membrane</keyword>
<dbReference type="OrthoDB" id="6843902at2"/>